<sequence>MLPLSTDICFPTNLLKYIKSGWVRNLQMAMDLQADLQAGLSRVDVLMDQHVYWSGLRGDNEPPVIVDFDTLVNDKNAPNEVAQSTRIATEVFLNHDNILKLLDLAFPPKDPSNLTLLAFDIFSAFPSNPAIMDSCFNSEPILTTIFNLLHYYVSASVVPPALNSVVFKGKQEFIDSLSVFILTGFKKQERLSFAVDLFTKDKILFNRWVACICNSKAQDVFLFFLTNYQTRTDAITKKIAELCESRSVIRNFVREVTGITLSRGAGTNPSTAATADKPQERSRLAADYKVFSYTKAEACSAVLATILRCNVPHLCDQIFDHYRLILDRYLLFSVESANPAVLSDMLITLKMCGQIIVHMLRYLVVKSIAIHYRELKTTRDMSSLSDEFIKQRSNYLDMAINHFIYPIEGEVRCTVTSSEDKSKGPIAETHKYELHPYGNEVLDSFEDKYIHTFVTIINRLADALPSIEKCVSKQQNGIEYQTNKALQVASYLYLFYLSHAIGVVNSSRIVMKLFDDAGDIDDVQSDLALRKIVLMEETSIGEFMWSDMYVDELFSVERVMSYDCGDYLNWKQVPLVISPFLLYSYIVRSKRLCTILSIMKNYNQNTLIQSVGVRIISGIIELGVSLSPKNTELLERTISLLCSFYLKDMDETGKEPYMVQSGDSRPRGVSYIVALKSIFRETMRICTEINSMLLMAIKYDYYAVDMDCLNDYMPDANKPDLVPRTLADFRKSENIRYPKAHALLCDHALFTRCVEALLPETDLHKPLSEETYY</sequence>
<proteinExistence type="predicted"/>
<protein>
    <submittedName>
        <fullName evidence="1">Uncharacterized protein</fullName>
    </submittedName>
</protein>
<dbReference type="EMBL" id="JXTI01000011">
    <property type="protein sequence ID" value="KWX15285.1"/>
    <property type="molecule type" value="Genomic_DNA"/>
</dbReference>
<organism evidence="1 2">
    <name type="scientific">Giardia duodenalis assemblage B</name>
    <dbReference type="NCBI Taxonomy" id="1394984"/>
    <lineage>
        <taxon>Eukaryota</taxon>
        <taxon>Metamonada</taxon>
        <taxon>Diplomonadida</taxon>
        <taxon>Hexamitidae</taxon>
        <taxon>Giardiinae</taxon>
        <taxon>Giardia</taxon>
    </lineage>
</organism>
<dbReference type="AlphaFoldDB" id="A0A132NYZ8"/>
<name>A0A132NYZ8_GIAIN</name>
<dbReference type="OrthoDB" id="10251922at2759"/>
<dbReference type="Proteomes" id="UP000070089">
    <property type="component" value="Unassembled WGS sequence"/>
</dbReference>
<accession>A0A132NYZ8</accession>
<comment type="caution">
    <text evidence="1">The sequence shown here is derived from an EMBL/GenBank/DDBJ whole genome shotgun (WGS) entry which is preliminary data.</text>
</comment>
<dbReference type="VEuPathDB" id="GiardiaDB:QR46_0721"/>
<reference evidence="1 2" key="1">
    <citation type="journal article" date="2015" name="Mol. Biochem. Parasitol.">
        <title>Identification of polymorphic genes for use in assemblage B genotyping assays through comparative genomics of multiple assemblage B Giardia duodenalis isolates.</title>
        <authorList>
            <person name="Wielinga C."/>
            <person name="Thompson R.C."/>
            <person name="Monis P."/>
            <person name="Ryan U."/>
        </authorList>
    </citation>
    <scope>NUCLEOTIDE SEQUENCE [LARGE SCALE GENOMIC DNA]</scope>
    <source>
        <strain evidence="1 2">BAH15c1</strain>
    </source>
</reference>
<evidence type="ECO:0000313" key="1">
    <source>
        <dbReference type="EMBL" id="KWX15285.1"/>
    </source>
</evidence>
<gene>
    <name evidence="1" type="ORF">QR46_0721</name>
</gene>
<evidence type="ECO:0000313" key="2">
    <source>
        <dbReference type="Proteomes" id="UP000070089"/>
    </source>
</evidence>